<evidence type="ECO:0000259" key="2">
    <source>
        <dbReference type="Pfam" id="PF13960"/>
    </source>
</evidence>
<dbReference type="Pfam" id="PF13960">
    <property type="entry name" value="DUF4218"/>
    <property type="match status" value="1"/>
</dbReference>
<name>A0AAD8W0D6_LOLMU</name>
<feature type="region of interest" description="Disordered" evidence="1">
    <location>
        <begin position="179"/>
        <end position="199"/>
    </location>
</feature>
<feature type="compositionally biased region" description="Gly residues" evidence="1">
    <location>
        <begin position="189"/>
        <end position="199"/>
    </location>
</feature>
<dbReference type="InterPro" id="IPR025452">
    <property type="entry name" value="DUF4218"/>
</dbReference>
<proteinExistence type="predicted"/>
<protein>
    <recommendedName>
        <fullName evidence="2">DUF4218 domain-containing protein</fullName>
    </recommendedName>
</protein>
<dbReference type="Proteomes" id="UP001231189">
    <property type="component" value="Unassembled WGS sequence"/>
</dbReference>
<reference evidence="3" key="1">
    <citation type="submission" date="2023-07" db="EMBL/GenBank/DDBJ databases">
        <title>A chromosome-level genome assembly of Lolium multiflorum.</title>
        <authorList>
            <person name="Chen Y."/>
            <person name="Copetti D."/>
            <person name="Kolliker R."/>
            <person name="Studer B."/>
        </authorList>
    </citation>
    <scope>NUCLEOTIDE SEQUENCE</scope>
    <source>
        <strain evidence="3">02402/16</strain>
        <tissue evidence="3">Leaf</tissue>
    </source>
</reference>
<dbReference type="EMBL" id="JAUUTY010000005">
    <property type="protein sequence ID" value="KAK1628218.1"/>
    <property type="molecule type" value="Genomic_DNA"/>
</dbReference>
<feature type="region of interest" description="Disordered" evidence="1">
    <location>
        <begin position="246"/>
        <end position="267"/>
    </location>
</feature>
<organism evidence="3 4">
    <name type="scientific">Lolium multiflorum</name>
    <name type="common">Italian ryegrass</name>
    <name type="synonym">Lolium perenne subsp. multiflorum</name>
    <dbReference type="NCBI Taxonomy" id="4521"/>
    <lineage>
        <taxon>Eukaryota</taxon>
        <taxon>Viridiplantae</taxon>
        <taxon>Streptophyta</taxon>
        <taxon>Embryophyta</taxon>
        <taxon>Tracheophyta</taxon>
        <taxon>Spermatophyta</taxon>
        <taxon>Magnoliopsida</taxon>
        <taxon>Liliopsida</taxon>
        <taxon>Poales</taxon>
        <taxon>Poaceae</taxon>
        <taxon>BOP clade</taxon>
        <taxon>Pooideae</taxon>
        <taxon>Poodae</taxon>
        <taxon>Poeae</taxon>
        <taxon>Poeae Chloroplast Group 2 (Poeae type)</taxon>
        <taxon>Loliodinae</taxon>
        <taxon>Loliinae</taxon>
        <taxon>Lolium</taxon>
    </lineage>
</organism>
<evidence type="ECO:0000313" key="4">
    <source>
        <dbReference type="Proteomes" id="UP001231189"/>
    </source>
</evidence>
<dbReference type="AlphaFoldDB" id="A0AAD8W0D6"/>
<evidence type="ECO:0000313" key="3">
    <source>
        <dbReference type="EMBL" id="KAK1628218.1"/>
    </source>
</evidence>
<keyword evidence="4" id="KW-1185">Reference proteome</keyword>
<dbReference type="PANTHER" id="PTHR48258">
    <property type="entry name" value="DUF4218 DOMAIN-CONTAINING PROTEIN-RELATED"/>
    <property type="match status" value="1"/>
</dbReference>
<comment type="caution">
    <text evidence="3">The sequence shown here is derived from an EMBL/GenBank/DDBJ whole genome shotgun (WGS) entry which is preliminary data.</text>
</comment>
<dbReference type="PANTHER" id="PTHR48258:SF9">
    <property type="entry name" value="OS01G0348150 PROTEIN"/>
    <property type="match status" value="1"/>
</dbReference>
<accession>A0AAD8W0D6</accession>
<feature type="domain" description="DUF4218" evidence="2">
    <location>
        <begin position="47"/>
        <end position="143"/>
    </location>
</feature>
<gene>
    <name evidence="3" type="ORF">QYE76_002533</name>
</gene>
<sequence>MKSHDCHALMMQILPVAIRGIMEEHVCDTLFGLCNFFDVITRMSVGVRQLKMLQNEIVAILCELEIYFPPAFCDICVHLLLHVIDDIRQLGPTFLHNMMPFERQNGVMKGYVRNRARPDASMAKGFLTYECISFCQNYLSTEDDQDVGLPTDTSQTNPSKEIFSELDEINAQGPIFARSFQKSEEETGPRGGQTPGRRGLGLGRAALLCRHLVPPLDLPFRLLKASVAKPPVPKATIRKTLLRGRRRQSHLGGFRRSPAPCRRGESSPEGLYIIMPASGLMRE</sequence>
<evidence type="ECO:0000256" key="1">
    <source>
        <dbReference type="SAM" id="MobiDB-lite"/>
    </source>
</evidence>